<dbReference type="RefSeq" id="XP_030621333.1">
    <property type="nucleotide sequence ID" value="XM_030765473.1"/>
</dbReference>
<dbReference type="PROSITE" id="PS51842">
    <property type="entry name" value="IF_ROD_2"/>
    <property type="match status" value="1"/>
</dbReference>
<name>A0A6J2UN06_CHACN</name>
<dbReference type="SUPFAM" id="SSF64593">
    <property type="entry name" value="Intermediate filament protein, coiled coil region"/>
    <property type="match status" value="2"/>
</dbReference>
<dbReference type="PANTHER" id="PTHR45652">
    <property type="entry name" value="GLIAL FIBRILLARY ACIDIC PROTEIN"/>
    <property type="match status" value="1"/>
</dbReference>
<organism evidence="5 6">
    <name type="scientific">Chanos chanos</name>
    <name type="common">Milkfish</name>
    <name type="synonym">Mugil chanos</name>
    <dbReference type="NCBI Taxonomy" id="29144"/>
    <lineage>
        <taxon>Eukaryota</taxon>
        <taxon>Metazoa</taxon>
        <taxon>Chordata</taxon>
        <taxon>Craniata</taxon>
        <taxon>Vertebrata</taxon>
        <taxon>Euteleostomi</taxon>
        <taxon>Actinopterygii</taxon>
        <taxon>Neopterygii</taxon>
        <taxon>Teleostei</taxon>
        <taxon>Ostariophysi</taxon>
        <taxon>Gonorynchiformes</taxon>
        <taxon>Chanidae</taxon>
        <taxon>Chanos</taxon>
    </lineage>
</organism>
<evidence type="ECO:0000313" key="6">
    <source>
        <dbReference type="RefSeq" id="XP_030621333.1"/>
    </source>
</evidence>
<evidence type="ECO:0000313" key="5">
    <source>
        <dbReference type="Proteomes" id="UP000504632"/>
    </source>
</evidence>
<protein>
    <submittedName>
        <fullName evidence="6">Type III intermediate filament</fullName>
    </submittedName>
</protein>
<keyword evidence="1" id="KW-0403">Intermediate filament</keyword>
<dbReference type="InterPro" id="IPR050405">
    <property type="entry name" value="Intermediate_filament"/>
</dbReference>
<evidence type="ECO:0000256" key="2">
    <source>
        <dbReference type="ARBA" id="ARBA00023054"/>
    </source>
</evidence>
<feature type="domain" description="IF rod" evidence="4">
    <location>
        <begin position="66"/>
        <end position="381"/>
    </location>
</feature>
<sequence length="384" mass="43518">MAMLRVSSYRRLFEEDQWSQTGAVSQRCGGQYLRSSARTAVSEWTEPDFAAARALNREGVTRFARERSLIAALNDRLANLIDVARCLEEENESLEAQIEELEERLKMEKESSTVSISRPDDSCLDAIVERLRREKEEILHDTELLRSELQSLQARHEDVVEQKTLLQLEREDVAVEVDEVTADCLALREQVAIYEEQLATMERQQATRLEMLSEPVDSDGSLGVALDFPAVDITPAIMDIKEYYCQLAESLQFESKAVTEGGLGKRDQLVEVTGGKVKDVSKETDVNALKDLITELQKELAELERHGEDLEAEIETKRETHLEEIAELEASAAGLEEELGDLQAQMKEQCGDYEELLSEKMALDIEIAAYRGLVEEEGKRLWYL</sequence>
<dbReference type="Proteomes" id="UP000504632">
    <property type="component" value="Chromosome 2"/>
</dbReference>
<evidence type="ECO:0000259" key="4">
    <source>
        <dbReference type="PROSITE" id="PS51842"/>
    </source>
</evidence>
<dbReference type="CTD" id="798092"/>
<proteinExistence type="predicted"/>
<dbReference type="Gene3D" id="1.20.5.170">
    <property type="match status" value="1"/>
</dbReference>
<evidence type="ECO:0000256" key="3">
    <source>
        <dbReference type="SAM" id="Coils"/>
    </source>
</evidence>
<dbReference type="AlphaFoldDB" id="A0A6J2UN06"/>
<feature type="coiled-coil region" evidence="3">
    <location>
        <begin position="286"/>
        <end position="352"/>
    </location>
</feature>
<dbReference type="OrthoDB" id="8925521at2759"/>
<dbReference type="PANTHER" id="PTHR45652:SF7">
    <property type="entry name" value="VIMENTIN-LIKE"/>
    <property type="match status" value="1"/>
</dbReference>
<reference evidence="6" key="1">
    <citation type="submission" date="2025-08" db="UniProtKB">
        <authorList>
            <consortium name="RefSeq"/>
        </authorList>
    </citation>
    <scope>IDENTIFICATION</scope>
</reference>
<dbReference type="GO" id="GO:0005882">
    <property type="term" value="C:intermediate filament"/>
    <property type="evidence" value="ECO:0007669"/>
    <property type="project" value="UniProtKB-KW"/>
</dbReference>
<dbReference type="GO" id="GO:0005737">
    <property type="term" value="C:cytoplasm"/>
    <property type="evidence" value="ECO:0007669"/>
    <property type="project" value="TreeGrafter"/>
</dbReference>
<dbReference type="Pfam" id="PF00038">
    <property type="entry name" value="Filament"/>
    <property type="match status" value="1"/>
</dbReference>
<accession>A0A6J2UN06</accession>
<dbReference type="SMART" id="SM01391">
    <property type="entry name" value="Filament"/>
    <property type="match status" value="1"/>
</dbReference>
<gene>
    <name evidence="6" type="primary">vimr2</name>
</gene>
<keyword evidence="5" id="KW-1185">Reference proteome</keyword>
<dbReference type="GeneID" id="115804987"/>
<evidence type="ECO:0000256" key="1">
    <source>
        <dbReference type="ARBA" id="ARBA00022754"/>
    </source>
</evidence>
<dbReference type="InterPro" id="IPR039008">
    <property type="entry name" value="IF_rod_dom"/>
</dbReference>
<dbReference type="GO" id="GO:0005200">
    <property type="term" value="F:structural constituent of cytoskeleton"/>
    <property type="evidence" value="ECO:0007669"/>
    <property type="project" value="TreeGrafter"/>
</dbReference>
<feature type="coiled-coil region" evidence="3">
    <location>
        <begin position="70"/>
        <end position="204"/>
    </location>
</feature>
<dbReference type="GO" id="GO:0045109">
    <property type="term" value="P:intermediate filament organization"/>
    <property type="evidence" value="ECO:0007669"/>
    <property type="project" value="TreeGrafter"/>
</dbReference>
<keyword evidence="2 3" id="KW-0175">Coiled coil</keyword>
<dbReference type="InParanoid" id="A0A6J2UN06"/>